<evidence type="ECO:0000256" key="18">
    <source>
        <dbReference type="ARBA" id="ARBA00076526"/>
    </source>
</evidence>
<protein>
    <recommendedName>
        <fullName evidence="17">Beta-galactoside alpha-2,6-sialyltransferase 1</fullName>
        <ecNumber evidence="16">2.4.3.1</ecNumber>
    </recommendedName>
    <alternativeName>
        <fullName evidence="20">CMP-N-acetylneuraminate-beta-galactosamide-alpha-2,6-sialyltransferase 1</fullName>
    </alternativeName>
    <alternativeName>
        <fullName evidence="19">ST6Gal I</fullName>
    </alternativeName>
    <alternativeName>
        <fullName evidence="18">Sialyltransferase 1</fullName>
    </alternativeName>
</protein>
<keyword evidence="10 21" id="KW-1133">Transmembrane helix</keyword>
<evidence type="ECO:0000256" key="12">
    <source>
        <dbReference type="ARBA" id="ARBA00023136"/>
    </source>
</evidence>
<evidence type="ECO:0000256" key="15">
    <source>
        <dbReference type="ARBA" id="ARBA00034249"/>
    </source>
</evidence>
<dbReference type="AlphaFoldDB" id="A0A9P0HES3"/>
<keyword evidence="23" id="KW-1185">Reference proteome</keyword>
<dbReference type="InterPro" id="IPR001675">
    <property type="entry name" value="Glyco_trans_29"/>
</dbReference>
<dbReference type="Proteomes" id="UP001152798">
    <property type="component" value="Chromosome 4"/>
</dbReference>
<evidence type="ECO:0000256" key="16">
    <source>
        <dbReference type="ARBA" id="ARBA00034329"/>
    </source>
</evidence>
<evidence type="ECO:0000256" key="8">
    <source>
        <dbReference type="ARBA" id="ARBA00022692"/>
    </source>
</evidence>
<keyword evidence="8 21" id="KW-0812">Transmembrane</keyword>
<evidence type="ECO:0000256" key="2">
    <source>
        <dbReference type="ARBA" id="ARBA00004613"/>
    </source>
</evidence>
<evidence type="ECO:0000256" key="11">
    <source>
        <dbReference type="ARBA" id="ARBA00023034"/>
    </source>
</evidence>
<dbReference type="CDD" id="cd23968">
    <property type="entry name" value="GT29_ST6GAL1_2"/>
    <property type="match status" value="1"/>
</dbReference>
<feature type="transmembrane region" description="Helical" evidence="21">
    <location>
        <begin position="6"/>
        <end position="27"/>
    </location>
</feature>
<evidence type="ECO:0000256" key="20">
    <source>
        <dbReference type="ARBA" id="ARBA00080062"/>
    </source>
</evidence>
<evidence type="ECO:0000256" key="14">
    <source>
        <dbReference type="ARBA" id="ARBA00023180"/>
    </source>
</evidence>
<evidence type="ECO:0000256" key="4">
    <source>
        <dbReference type="ARBA" id="ARBA00006003"/>
    </source>
</evidence>
<evidence type="ECO:0000256" key="19">
    <source>
        <dbReference type="ARBA" id="ARBA00076676"/>
    </source>
</evidence>
<evidence type="ECO:0000256" key="13">
    <source>
        <dbReference type="ARBA" id="ARBA00023157"/>
    </source>
</evidence>
<accession>A0A9P0HES3</accession>
<evidence type="ECO:0000256" key="21">
    <source>
        <dbReference type="SAM" id="Phobius"/>
    </source>
</evidence>
<name>A0A9P0HES3_NEZVI</name>
<keyword evidence="12 21" id="KW-0472">Membrane</keyword>
<evidence type="ECO:0000256" key="5">
    <source>
        <dbReference type="ARBA" id="ARBA00022525"/>
    </source>
</evidence>
<proteinExistence type="inferred from homology"/>
<dbReference type="FunFam" id="3.90.1480.20:FF:000012">
    <property type="entry name" value="ST6 beta-galactoside alpha-2,6-sialyltransferase 1"/>
    <property type="match status" value="1"/>
</dbReference>
<evidence type="ECO:0000256" key="6">
    <source>
        <dbReference type="ARBA" id="ARBA00022676"/>
    </source>
</evidence>
<dbReference type="Pfam" id="PF00777">
    <property type="entry name" value="Glyco_transf_29"/>
    <property type="match status" value="1"/>
</dbReference>
<dbReference type="EC" id="2.4.3.1" evidence="16"/>
<comment type="subcellular location">
    <subcellularLocation>
        <location evidence="1">Golgi apparatus</location>
        <location evidence="1">Golgi stack membrane</location>
        <topology evidence="1">Single-pass type II membrane protein</topology>
    </subcellularLocation>
    <subcellularLocation>
        <location evidence="2">Secreted</location>
    </subcellularLocation>
</comment>
<dbReference type="PANTHER" id="PTHR46059">
    <property type="entry name" value="BETA-GALACTOSIDE ALPHA-2,6-SIALYLTRANSFERASE"/>
    <property type="match status" value="1"/>
</dbReference>
<dbReference type="PANTHER" id="PTHR46059:SF1">
    <property type="entry name" value="BETA-GALACTOSIDE ALPHA-2,6-SIALYLTRANSFERASE"/>
    <property type="match status" value="1"/>
</dbReference>
<keyword evidence="5" id="KW-0964">Secreted</keyword>
<gene>
    <name evidence="22" type="ORF">NEZAVI_LOCUS9581</name>
</gene>
<comment type="similarity">
    <text evidence="4">Belongs to the glycosyltransferase 29 family.</text>
</comment>
<dbReference type="InterPro" id="IPR038578">
    <property type="entry name" value="GT29-like_sf"/>
</dbReference>
<dbReference type="EMBL" id="OV725080">
    <property type="protein sequence ID" value="CAH1400311.1"/>
    <property type="molecule type" value="Genomic_DNA"/>
</dbReference>
<dbReference type="OrthoDB" id="10264956at2759"/>
<evidence type="ECO:0000256" key="9">
    <source>
        <dbReference type="ARBA" id="ARBA00022968"/>
    </source>
</evidence>
<comment type="catalytic activity">
    <reaction evidence="15">
        <text>a beta-D-galactoside + CMP-N-acetyl-beta-neuraminate = an N-acetyl-alpha-neuraminyl-(2-&gt;6)-beta-D-galactosyl derivative + CMP + H(+)</text>
        <dbReference type="Rhea" id="RHEA:52104"/>
        <dbReference type="ChEBI" id="CHEBI:15378"/>
        <dbReference type="ChEBI" id="CHEBI:28034"/>
        <dbReference type="ChEBI" id="CHEBI:57812"/>
        <dbReference type="ChEBI" id="CHEBI:60377"/>
        <dbReference type="ChEBI" id="CHEBI:136398"/>
        <dbReference type="EC" id="2.4.3.1"/>
    </reaction>
</comment>
<dbReference type="GO" id="GO:0003835">
    <property type="term" value="F:beta-galactoside alpha-2,6-sialyltransferase activity"/>
    <property type="evidence" value="ECO:0007669"/>
    <property type="project" value="UniProtKB-EC"/>
</dbReference>
<keyword evidence="11" id="KW-0333">Golgi apparatus</keyword>
<evidence type="ECO:0000256" key="7">
    <source>
        <dbReference type="ARBA" id="ARBA00022679"/>
    </source>
</evidence>
<comment type="pathway">
    <text evidence="3">Protein modification; protein glycosylation.</text>
</comment>
<organism evidence="22 23">
    <name type="scientific">Nezara viridula</name>
    <name type="common">Southern green stink bug</name>
    <name type="synonym">Cimex viridulus</name>
    <dbReference type="NCBI Taxonomy" id="85310"/>
    <lineage>
        <taxon>Eukaryota</taxon>
        <taxon>Metazoa</taxon>
        <taxon>Ecdysozoa</taxon>
        <taxon>Arthropoda</taxon>
        <taxon>Hexapoda</taxon>
        <taxon>Insecta</taxon>
        <taxon>Pterygota</taxon>
        <taxon>Neoptera</taxon>
        <taxon>Paraneoptera</taxon>
        <taxon>Hemiptera</taxon>
        <taxon>Heteroptera</taxon>
        <taxon>Panheteroptera</taxon>
        <taxon>Pentatomomorpha</taxon>
        <taxon>Pentatomoidea</taxon>
        <taxon>Pentatomidae</taxon>
        <taxon>Pentatominae</taxon>
        <taxon>Nezara</taxon>
    </lineage>
</organism>
<keyword evidence="14" id="KW-0325">Glycoprotein</keyword>
<evidence type="ECO:0000256" key="3">
    <source>
        <dbReference type="ARBA" id="ARBA00004922"/>
    </source>
</evidence>
<dbReference type="GO" id="GO:0005576">
    <property type="term" value="C:extracellular region"/>
    <property type="evidence" value="ECO:0007669"/>
    <property type="project" value="UniProtKB-SubCell"/>
</dbReference>
<evidence type="ECO:0000256" key="17">
    <source>
        <dbReference type="ARBA" id="ARBA00069321"/>
    </source>
</evidence>
<keyword evidence="13" id="KW-1015">Disulfide bond</keyword>
<sequence>MRAVAVSVWIFINLVFFGMCGYIYLLWSQYWHYISRRQQQEQAQVKVDNRPLVDYYQSSEQEQTLMEILHMQREVMRVQTTKDYRRRSRPRFRGHGGHRLSSNCHNCDEATAKRLSAFKNRLIIRLRSVLHDESNVFKSKQDNPYNVQYHGLQRSSNIPRDQLLCRLREILPSVPTITGKEPAFVDSPLEAAVPSRPLLDPQERFSSCAIVSNAGALNSSGLGRIIDSHELVLRFNHAPTKGFEDDVGKKTTIRILNSQVVSRAQFQFLKSDMYSGIKILVWDPCNYTSTLEQWRDKPDFDVFTPYVKHRELRPDTNIHLVNPKSLWTLWDFIQSHTPVRIRRNPPSSGFLGLALLLPHCDKVRLFEYIPSVRLTPHCHYFDSGVDTSCTFGVWHPLAAEKLLTLNLNHEDDYTTFQTGYVTVSGYSTINC</sequence>
<dbReference type="GO" id="GO:0097503">
    <property type="term" value="P:sialylation"/>
    <property type="evidence" value="ECO:0007669"/>
    <property type="project" value="TreeGrafter"/>
</dbReference>
<evidence type="ECO:0000256" key="10">
    <source>
        <dbReference type="ARBA" id="ARBA00022989"/>
    </source>
</evidence>
<evidence type="ECO:0000256" key="1">
    <source>
        <dbReference type="ARBA" id="ARBA00004447"/>
    </source>
</evidence>
<reference evidence="22" key="1">
    <citation type="submission" date="2022-01" db="EMBL/GenBank/DDBJ databases">
        <authorList>
            <person name="King R."/>
        </authorList>
    </citation>
    <scope>NUCLEOTIDE SEQUENCE</scope>
</reference>
<dbReference type="Gene3D" id="3.90.1480.20">
    <property type="entry name" value="Glycosyl transferase family 29"/>
    <property type="match status" value="1"/>
</dbReference>
<keyword evidence="9" id="KW-0735">Signal-anchor</keyword>
<dbReference type="GO" id="GO:0032580">
    <property type="term" value="C:Golgi cisterna membrane"/>
    <property type="evidence" value="ECO:0007669"/>
    <property type="project" value="UniProtKB-SubCell"/>
</dbReference>
<keyword evidence="7" id="KW-0808">Transferase</keyword>
<evidence type="ECO:0000313" key="22">
    <source>
        <dbReference type="EMBL" id="CAH1400311.1"/>
    </source>
</evidence>
<evidence type="ECO:0000313" key="23">
    <source>
        <dbReference type="Proteomes" id="UP001152798"/>
    </source>
</evidence>
<keyword evidence="6" id="KW-0328">Glycosyltransferase</keyword>